<evidence type="ECO:0000313" key="3">
    <source>
        <dbReference type="Proteomes" id="UP000054266"/>
    </source>
</evidence>
<dbReference type="STRING" id="5601.A0A0D2FN09"/>
<dbReference type="PANTHER" id="PTHR24148">
    <property type="entry name" value="ANKYRIN REPEAT DOMAIN-CONTAINING PROTEIN 39 HOMOLOG-RELATED"/>
    <property type="match status" value="1"/>
</dbReference>
<dbReference type="Pfam" id="PF06985">
    <property type="entry name" value="HET"/>
    <property type="match status" value="1"/>
</dbReference>
<keyword evidence="3" id="KW-1185">Reference proteome</keyword>
<gene>
    <name evidence="2" type="ORF">PV04_05463</name>
</gene>
<reference evidence="2 3" key="1">
    <citation type="submission" date="2015-01" db="EMBL/GenBank/DDBJ databases">
        <title>The Genome Sequence of Capronia semiimmersa CBS27337.</title>
        <authorList>
            <consortium name="The Broad Institute Genomics Platform"/>
            <person name="Cuomo C."/>
            <person name="de Hoog S."/>
            <person name="Gorbushina A."/>
            <person name="Stielow B."/>
            <person name="Teixiera M."/>
            <person name="Abouelleil A."/>
            <person name="Chapman S.B."/>
            <person name="Priest M."/>
            <person name="Young S.K."/>
            <person name="Wortman J."/>
            <person name="Nusbaum C."/>
            <person name="Birren B."/>
        </authorList>
    </citation>
    <scope>NUCLEOTIDE SEQUENCE [LARGE SCALE GENOMIC DNA]</scope>
    <source>
        <strain evidence="2 3">CBS 27337</strain>
    </source>
</reference>
<dbReference type="PANTHER" id="PTHR24148:SF73">
    <property type="entry name" value="HET DOMAIN PROTEIN (AFU_ORTHOLOGUE AFUA_8G01020)"/>
    <property type="match status" value="1"/>
</dbReference>
<dbReference type="HOGENOM" id="CLU_449759_0_0_1"/>
<evidence type="ECO:0000259" key="1">
    <source>
        <dbReference type="Pfam" id="PF06985"/>
    </source>
</evidence>
<protein>
    <recommendedName>
        <fullName evidence="1">Heterokaryon incompatibility domain-containing protein</fullName>
    </recommendedName>
</protein>
<dbReference type="InterPro" id="IPR052895">
    <property type="entry name" value="HetReg/Transcr_Mod"/>
</dbReference>
<accession>A0A0D2FN09</accession>
<proteinExistence type="predicted"/>
<sequence length="607" mass="68594">MTTHEGLNLYEPLANGEIRLVKVFMDSPDQRVRCELLKTTIEKAVAERETSFWTAASYEWGDVEETTNIYLNGQDFPVTINLFHFLQNYRRLFTEGYNESGQNPCEPEGRSTESQTLWIDAICINQLDEDERAIQLTHLTEIYAKATIVIAYVGELDKPDQVGFDTIFDLCWRMTNQNSVDSIGRSIQGDVKAGELTSFNPLADSLRDFFERRFFSRVWTVQELVMGSQTAGVLLMCGTKIIPLNTLKTLAKDILFPAATHLDDDRLVTFSTHVWPCFSLADTLRVHPRDTPSGVARRLLWLLHATWSHNATDARDKIYGLLGLLDAKIEMPAELAPSYRIPPEKVYHNYAKWLIENIGDATILEGRPLVHDSMPSWVTNMARPTTYEFVDLLFRAGDLPQRLLGAIRLSDDHQIVFATGVCFGQVTSFYEGMSSGTMSWSNLAHQLLAFEFDIVQKLCGLRPGIDRDAVIDQILSSIGGPCKRFDSVREAYTEAVTRLSPTGYHISVRVSRLAELSYLFGRSWILLDDNSVWHAPAASRTNYRAPAKGDFVYYFKGSDHAAIVRHDEQTHKNIRIDLCDNAEASSDFLHLTEEEWSVIGAPEVAIS</sequence>
<name>A0A0D2FN09_9EURO</name>
<feature type="domain" description="Heterokaryon incompatibility" evidence="1">
    <location>
        <begin position="54"/>
        <end position="223"/>
    </location>
</feature>
<organism evidence="2 3">
    <name type="scientific">Phialophora macrospora</name>
    <dbReference type="NCBI Taxonomy" id="1851006"/>
    <lineage>
        <taxon>Eukaryota</taxon>
        <taxon>Fungi</taxon>
        <taxon>Dikarya</taxon>
        <taxon>Ascomycota</taxon>
        <taxon>Pezizomycotina</taxon>
        <taxon>Eurotiomycetes</taxon>
        <taxon>Chaetothyriomycetidae</taxon>
        <taxon>Chaetothyriales</taxon>
        <taxon>Herpotrichiellaceae</taxon>
        <taxon>Phialophora</taxon>
    </lineage>
</organism>
<dbReference type="InterPro" id="IPR010730">
    <property type="entry name" value="HET"/>
</dbReference>
<evidence type="ECO:0000313" key="2">
    <source>
        <dbReference type="EMBL" id="KIW69593.1"/>
    </source>
</evidence>
<dbReference type="AlphaFoldDB" id="A0A0D2FN09"/>
<dbReference type="EMBL" id="KN846958">
    <property type="protein sequence ID" value="KIW69593.1"/>
    <property type="molecule type" value="Genomic_DNA"/>
</dbReference>
<dbReference type="Proteomes" id="UP000054266">
    <property type="component" value="Unassembled WGS sequence"/>
</dbReference>